<gene>
    <name evidence="4" type="ORF">ACHAW5_011138</name>
</gene>
<comment type="caution">
    <text evidence="4">The sequence shown here is derived from an EMBL/GenBank/DDBJ whole genome shotgun (WGS) entry which is preliminary data.</text>
</comment>
<feature type="transmembrane region" description="Helical" evidence="3">
    <location>
        <begin position="215"/>
        <end position="236"/>
    </location>
</feature>
<organism evidence="4 5">
    <name type="scientific">Stephanodiscus triporus</name>
    <dbReference type="NCBI Taxonomy" id="2934178"/>
    <lineage>
        <taxon>Eukaryota</taxon>
        <taxon>Sar</taxon>
        <taxon>Stramenopiles</taxon>
        <taxon>Ochrophyta</taxon>
        <taxon>Bacillariophyta</taxon>
        <taxon>Coscinodiscophyceae</taxon>
        <taxon>Thalassiosirophycidae</taxon>
        <taxon>Stephanodiscales</taxon>
        <taxon>Stephanodiscaceae</taxon>
        <taxon>Stephanodiscus</taxon>
    </lineage>
</organism>
<feature type="transmembrane region" description="Helical" evidence="3">
    <location>
        <begin position="242"/>
        <end position="259"/>
    </location>
</feature>
<sequence length="782" mass="86866">MSSFFCSPEVVDDEQVGGRSATKMKTKLDVTARDFLNHLGLPMSHPFCGDSMLTNKSERENLLSRIAEGTIFELPNMNAAPMASNTPTSNMYATATQAQLIPPPPTIGSSSLLELHDHSISEALLTASNMSAPSLAMTELWLRLFAIFLGPLCLMYWVHREVIAAATSAATARKHVDSSKKKSTEDIDSKKNQDERRREDDTTRTKEETAMTMQFAICIVGLTSSSVIFTDSLYVYEYGRLFGLYLFVLSSIMAVRCASAPSANNLFRCAITLIIVVTIIVYLRSDGGNAMMDVVTTILGYSPLVFLDHRLGLLSTNKAAAAIILESYENPLRHIPHPGIDLPSINEGLYYSTSNALTSSIVSHWPESSRTYNVENGATPYLVNGDQRTGIPFLVNSVEDQEYVRVWAQNQFDGEYLALDIAFPYSNHVNDDDATEEKKEEGKQQHISTNDKRKQVMFIHDLNKPVYLLLHGLNGGSQEEFIKDMVKRRREEGSTVVVMIARGMMDTHLVTWNTFHGARTGDVDAVARVLRKGLISLADAHNIQTRQILAGVGYSTGGVVLSNFLARSGRHCALDTAMSISGGLDLRQQINFKRSMRLWQPILTFTWREDILIGKYAGHYKNRLTKDRFLGMLRATSLSDIDAEAIVTYNSFDSLLHYYSEMSAMGDREPEFQLFGPTESASPRNEWGRIGNVSIPFAFLMALDDPIVGWRTLGTTDLKGLVNSGSGNIMLSLTKSGGHVGWPLGNNPTKFAWEWMNNAARDFVVAVDIAMREQAADHQQRD</sequence>
<dbReference type="Proteomes" id="UP001530315">
    <property type="component" value="Unassembled WGS sequence"/>
</dbReference>
<feature type="transmembrane region" description="Helical" evidence="3">
    <location>
        <begin position="266"/>
        <end position="283"/>
    </location>
</feature>
<dbReference type="Gene3D" id="3.40.50.1820">
    <property type="entry name" value="alpha/beta hydrolase"/>
    <property type="match status" value="1"/>
</dbReference>
<evidence type="ECO:0000256" key="3">
    <source>
        <dbReference type="SAM" id="Phobius"/>
    </source>
</evidence>
<feature type="region of interest" description="Disordered" evidence="2">
    <location>
        <begin position="430"/>
        <end position="449"/>
    </location>
</feature>
<protein>
    <submittedName>
        <fullName evidence="4">Uncharacterized protein</fullName>
    </submittedName>
</protein>
<keyword evidence="3" id="KW-0812">Transmembrane</keyword>
<accession>A0ABD3QVH8</accession>
<feature type="transmembrane region" description="Helical" evidence="3">
    <location>
        <begin position="140"/>
        <end position="158"/>
    </location>
</feature>
<proteinExistence type="inferred from homology"/>
<dbReference type="SUPFAM" id="SSF53474">
    <property type="entry name" value="alpha/beta-Hydrolases"/>
    <property type="match status" value="1"/>
</dbReference>
<keyword evidence="5" id="KW-1185">Reference proteome</keyword>
<dbReference type="InterPro" id="IPR029058">
    <property type="entry name" value="AB_hydrolase_fold"/>
</dbReference>
<dbReference type="AlphaFoldDB" id="A0ABD3QVH8"/>
<evidence type="ECO:0000256" key="1">
    <source>
        <dbReference type="ARBA" id="ARBA00010884"/>
    </source>
</evidence>
<comment type="similarity">
    <text evidence="1">Belongs to the AB hydrolase superfamily. AB hydrolase 4 family.</text>
</comment>
<dbReference type="InterPro" id="IPR050960">
    <property type="entry name" value="AB_hydrolase_4_sf"/>
</dbReference>
<evidence type="ECO:0000313" key="4">
    <source>
        <dbReference type="EMBL" id="KAL3804218.1"/>
    </source>
</evidence>
<dbReference type="PANTHER" id="PTHR10794">
    <property type="entry name" value="ABHYDROLASE DOMAIN-CONTAINING PROTEIN"/>
    <property type="match status" value="1"/>
</dbReference>
<dbReference type="EMBL" id="JALLAZ020000094">
    <property type="protein sequence ID" value="KAL3804218.1"/>
    <property type="molecule type" value="Genomic_DNA"/>
</dbReference>
<evidence type="ECO:0000313" key="5">
    <source>
        <dbReference type="Proteomes" id="UP001530315"/>
    </source>
</evidence>
<reference evidence="4 5" key="1">
    <citation type="submission" date="2024-10" db="EMBL/GenBank/DDBJ databases">
        <title>Updated reference genomes for cyclostephanoid diatoms.</title>
        <authorList>
            <person name="Roberts W.R."/>
            <person name="Alverson A.J."/>
        </authorList>
    </citation>
    <scope>NUCLEOTIDE SEQUENCE [LARGE SCALE GENOMIC DNA]</scope>
    <source>
        <strain evidence="4 5">AJA276-08</strain>
    </source>
</reference>
<evidence type="ECO:0000256" key="2">
    <source>
        <dbReference type="SAM" id="MobiDB-lite"/>
    </source>
</evidence>
<keyword evidence="3" id="KW-0472">Membrane</keyword>
<feature type="compositionally biased region" description="Basic and acidic residues" evidence="2">
    <location>
        <begin position="436"/>
        <end position="449"/>
    </location>
</feature>
<dbReference type="PANTHER" id="PTHR10794:SF63">
    <property type="entry name" value="ALPHA_BETA HYDROLASE 1, ISOFORM A"/>
    <property type="match status" value="1"/>
</dbReference>
<name>A0ABD3QVH8_9STRA</name>
<keyword evidence="3" id="KW-1133">Transmembrane helix</keyword>
<feature type="region of interest" description="Disordered" evidence="2">
    <location>
        <begin position="174"/>
        <end position="206"/>
    </location>
</feature>